<keyword evidence="3" id="KW-0813">Transport</keyword>
<keyword evidence="7" id="KW-0732">Signal</keyword>
<evidence type="ECO:0000256" key="4">
    <source>
        <dbReference type="ARBA" id="ARBA00022452"/>
    </source>
</evidence>
<evidence type="ECO:0000259" key="17">
    <source>
        <dbReference type="Pfam" id="PF22461"/>
    </source>
</evidence>
<sequence>MALAREPVLLQQEKLADDYRVSPGDVIGITVLRHPEFTLSAQVLPDGTFAFPILGRLKAAGKTREQISADITKGLKDKRQLVKPDVTVNILQQTAREITVLGAVRGAGKLVLKDNWTVLDALGAAGGVGAVGAANTDRFEFYRAELFRDTQVISLDLAKVYANDPSANILLKNEDKIYVVIKPRTEVYVTVIGEVGQGRGGSIDLPKDRSIITLLNDMGGVTDNAALSKATLLRKSEVIKLDLRGYKKGSLTNNVLLEAGDILTIPRIEEHYKVNGPLGKGGGELPYPDDRTLTLFEALTQQGIPTSGADLKKVKLTRTENGVTTTQDYNVEKMLKGDRSQDPTLRPNDEVFVPAVDSSKRRMGTQEYLSLLGILPSLYFLLRGR</sequence>
<keyword evidence="4" id="KW-1134">Transmembrane beta strand</keyword>
<comment type="similarity">
    <text evidence="2">Belongs to the BexD/CtrA/VexA family.</text>
</comment>
<dbReference type="AlphaFoldDB" id="A0A7W9SPH7"/>
<evidence type="ECO:0000256" key="13">
    <source>
        <dbReference type="ARBA" id="ARBA00023237"/>
    </source>
</evidence>
<dbReference type="Pfam" id="PF22461">
    <property type="entry name" value="SLBB_2"/>
    <property type="match status" value="1"/>
</dbReference>
<dbReference type="InterPro" id="IPR049712">
    <property type="entry name" value="Poly_export"/>
</dbReference>
<dbReference type="Gene3D" id="3.30.1950.10">
    <property type="entry name" value="wza like domain"/>
    <property type="match status" value="1"/>
</dbReference>
<evidence type="ECO:0000256" key="1">
    <source>
        <dbReference type="ARBA" id="ARBA00004571"/>
    </source>
</evidence>
<evidence type="ECO:0000256" key="2">
    <source>
        <dbReference type="ARBA" id="ARBA00009450"/>
    </source>
</evidence>
<dbReference type="InterPro" id="IPR019554">
    <property type="entry name" value="Soluble_ligand-bd"/>
</dbReference>
<dbReference type="PANTHER" id="PTHR33619">
    <property type="entry name" value="POLYSACCHARIDE EXPORT PROTEIN GFCE-RELATED"/>
    <property type="match status" value="1"/>
</dbReference>
<protein>
    <submittedName>
        <fullName evidence="18">Protein involved in polysaccharide export with SLBB domain</fullName>
    </submittedName>
</protein>
<evidence type="ECO:0000256" key="8">
    <source>
        <dbReference type="ARBA" id="ARBA00023047"/>
    </source>
</evidence>
<evidence type="ECO:0000259" key="15">
    <source>
        <dbReference type="Pfam" id="PF02563"/>
    </source>
</evidence>
<feature type="domain" description="Soluble ligand binding" evidence="16">
    <location>
        <begin position="98"/>
        <end position="133"/>
    </location>
</feature>
<comment type="subcellular location">
    <subcellularLocation>
        <location evidence="1">Cell outer membrane</location>
        <topology evidence="1">Multi-pass membrane protein</topology>
    </subcellularLocation>
</comment>
<reference evidence="18 19" key="1">
    <citation type="submission" date="2020-08" db="EMBL/GenBank/DDBJ databases">
        <title>Genomic Encyclopedia of Type Strains, Phase IV (KMG-IV): sequencing the most valuable type-strain genomes for metagenomic binning, comparative biology and taxonomic classification.</title>
        <authorList>
            <person name="Goeker M."/>
        </authorList>
    </citation>
    <scope>NUCLEOTIDE SEQUENCE [LARGE SCALE GENOMIC DNA]</scope>
    <source>
        <strain evidence="18 19">DSM 23562</strain>
    </source>
</reference>
<keyword evidence="19" id="KW-1185">Reference proteome</keyword>
<evidence type="ECO:0000256" key="10">
    <source>
        <dbReference type="ARBA" id="ARBA00023114"/>
    </source>
</evidence>
<keyword evidence="10" id="KW-0626">Porin</keyword>
<keyword evidence="13" id="KW-0998">Cell outer membrane</keyword>
<evidence type="ECO:0000256" key="7">
    <source>
        <dbReference type="ARBA" id="ARBA00022729"/>
    </source>
</evidence>
<proteinExistence type="inferred from homology"/>
<dbReference type="PANTHER" id="PTHR33619:SF3">
    <property type="entry name" value="POLYSACCHARIDE EXPORT PROTEIN GFCE-RELATED"/>
    <property type="match status" value="1"/>
</dbReference>
<keyword evidence="6" id="KW-0812">Transmembrane</keyword>
<evidence type="ECO:0000256" key="6">
    <source>
        <dbReference type="ARBA" id="ARBA00022692"/>
    </source>
</evidence>
<keyword evidence="8" id="KW-0625">Polysaccharide transport</keyword>
<evidence type="ECO:0000256" key="5">
    <source>
        <dbReference type="ARBA" id="ARBA00022597"/>
    </source>
</evidence>
<dbReference type="Gene3D" id="3.10.560.10">
    <property type="entry name" value="Outer membrane lipoprotein wza domain like"/>
    <property type="match status" value="3"/>
</dbReference>
<dbReference type="RefSeq" id="WP_184195476.1">
    <property type="nucleotide sequence ID" value="NZ_JACHGW010000002.1"/>
</dbReference>
<dbReference type="InterPro" id="IPR054765">
    <property type="entry name" value="SLBB_dom"/>
</dbReference>
<evidence type="ECO:0000256" key="11">
    <source>
        <dbReference type="ARBA" id="ARBA00023136"/>
    </source>
</evidence>
<organism evidence="18 19">
    <name type="scientific">Armatimonas rosea</name>
    <dbReference type="NCBI Taxonomy" id="685828"/>
    <lineage>
        <taxon>Bacteria</taxon>
        <taxon>Bacillati</taxon>
        <taxon>Armatimonadota</taxon>
        <taxon>Armatimonadia</taxon>
        <taxon>Armatimonadales</taxon>
        <taxon>Armatimonadaceae</taxon>
        <taxon>Armatimonas</taxon>
    </lineage>
</organism>
<keyword evidence="14" id="KW-0449">Lipoprotein</keyword>
<dbReference type="GO" id="GO:0046930">
    <property type="term" value="C:pore complex"/>
    <property type="evidence" value="ECO:0007669"/>
    <property type="project" value="UniProtKB-KW"/>
</dbReference>
<dbReference type="EMBL" id="JACHGW010000002">
    <property type="protein sequence ID" value="MBB6050467.1"/>
    <property type="molecule type" value="Genomic_DNA"/>
</dbReference>
<evidence type="ECO:0000313" key="18">
    <source>
        <dbReference type="EMBL" id="MBB6050467.1"/>
    </source>
</evidence>
<evidence type="ECO:0000256" key="14">
    <source>
        <dbReference type="ARBA" id="ARBA00023288"/>
    </source>
</evidence>
<keyword evidence="11" id="KW-0472">Membrane</keyword>
<dbReference type="Pfam" id="PF10531">
    <property type="entry name" value="SLBB"/>
    <property type="match status" value="1"/>
</dbReference>
<gene>
    <name evidence="18" type="ORF">HNQ39_002258</name>
</gene>
<dbReference type="GO" id="GO:0006811">
    <property type="term" value="P:monoatomic ion transport"/>
    <property type="evidence" value="ECO:0007669"/>
    <property type="project" value="UniProtKB-KW"/>
</dbReference>
<comment type="caution">
    <text evidence="18">The sequence shown here is derived from an EMBL/GenBank/DDBJ whole genome shotgun (WGS) entry which is preliminary data.</text>
</comment>
<dbReference type="GO" id="GO:0015159">
    <property type="term" value="F:polysaccharide transmembrane transporter activity"/>
    <property type="evidence" value="ECO:0007669"/>
    <property type="project" value="InterPro"/>
</dbReference>
<dbReference type="GO" id="GO:0015288">
    <property type="term" value="F:porin activity"/>
    <property type="evidence" value="ECO:0007669"/>
    <property type="project" value="UniProtKB-KW"/>
</dbReference>
<keyword evidence="12" id="KW-0564">Palmitate</keyword>
<evidence type="ECO:0000313" key="19">
    <source>
        <dbReference type="Proteomes" id="UP000520814"/>
    </source>
</evidence>
<evidence type="ECO:0000256" key="9">
    <source>
        <dbReference type="ARBA" id="ARBA00023065"/>
    </source>
</evidence>
<evidence type="ECO:0000259" key="16">
    <source>
        <dbReference type="Pfam" id="PF10531"/>
    </source>
</evidence>
<dbReference type="GO" id="GO:0009279">
    <property type="term" value="C:cell outer membrane"/>
    <property type="evidence" value="ECO:0007669"/>
    <property type="project" value="UniProtKB-SubCell"/>
</dbReference>
<evidence type="ECO:0000256" key="12">
    <source>
        <dbReference type="ARBA" id="ARBA00023139"/>
    </source>
</evidence>
<dbReference type="InterPro" id="IPR003715">
    <property type="entry name" value="Poly_export_N"/>
</dbReference>
<feature type="domain" description="Polysaccharide export protein N-terminal" evidence="15">
    <location>
        <begin position="16"/>
        <end position="90"/>
    </location>
</feature>
<accession>A0A7W9SPH7</accession>
<keyword evidence="9" id="KW-0406">Ion transport</keyword>
<feature type="domain" description="SLBB" evidence="17">
    <location>
        <begin position="189"/>
        <end position="264"/>
    </location>
</feature>
<dbReference type="Pfam" id="PF02563">
    <property type="entry name" value="Poly_export"/>
    <property type="match status" value="1"/>
</dbReference>
<name>A0A7W9SPH7_ARMRO</name>
<keyword evidence="5" id="KW-0762">Sugar transport</keyword>
<evidence type="ECO:0000256" key="3">
    <source>
        <dbReference type="ARBA" id="ARBA00022448"/>
    </source>
</evidence>
<dbReference type="Proteomes" id="UP000520814">
    <property type="component" value="Unassembled WGS sequence"/>
</dbReference>